<proteinExistence type="predicted"/>
<dbReference type="EMBL" id="AHMH02000103">
    <property type="protein sequence ID" value="EMN00103.1"/>
    <property type="molecule type" value="Genomic_DNA"/>
</dbReference>
<organism evidence="1 2">
    <name type="scientific">Leptospira noguchii str. 2007001578</name>
    <dbReference type="NCBI Taxonomy" id="1049974"/>
    <lineage>
        <taxon>Bacteria</taxon>
        <taxon>Pseudomonadati</taxon>
        <taxon>Spirochaetota</taxon>
        <taxon>Spirochaetia</taxon>
        <taxon>Leptospirales</taxon>
        <taxon>Leptospiraceae</taxon>
        <taxon>Leptospira</taxon>
    </lineage>
</organism>
<comment type="caution">
    <text evidence="1">The sequence shown here is derived from an EMBL/GenBank/DDBJ whole genome shotgun (WGS) entry which is preliminary data.</text>
</comment>
<dbReference type="Proteomes" id="UP000012099">
    <property type="component" value="Unassembled WGS sequence"/>
</dbReference>
<evidence type="ECO:0000313" key="1">
    <source>
        <dbReference type="EMBL" id="EMN00103.1"/>
    </source>
</evidence>
<reference evidence="1 2" key="1">
    <citation type="submission" date="2013-01" db="EMBL/GenBank/DDBJ databases">
        <authorList>
            <person name="Harkins D.M."/>
            <person name="Durkin A.S."/>
            <person name="Brinkac L.M."/>
            <person name="Haft D.H."/>
            <person name="Selengut J.D."/>
            <person name="Sanka R."/>
            <person name="DePew J."/>
            <person name="Purushe J."/>
            <person name="Whelen A.C."/>
            <person name="Vinetz J.M."/>
            <person name="Sutton G.G."/>
            <person name="Nierman W.C."/>
            <person name="Fouts D.E."/>
        </authorList>
    </citation>
    <scope>NUCLEOTIDE SEQUENCE [LARGE SCALE GENOMIC DNA]</scope>
    <source>
        <strain evidence="1 2">2007001578</strain>
    </source>
</reference>
<gene>
    <name evidence="1" type="ORF">LEP1GSC035_3961</name>
</gene>
<name>A0ABN0IZS4_9LEPT</name>
<accession>A0ABN0IZS4</accession>
<sequence length="37" mass="4244">MGGGMIYKIYDENLKNLNSITGFDFKKILQSVTLFLM</sequence>
<evidence type="ECO:0000313" key="2">
    <source>
        <dbReference type="Proteomes" id="UP000012099"/>
    </source>
</evidence>
<keyword evidence="2" id="KW-1185">Reference proteome</keyword>
<protein>
    <submittedName>
        <fullName evidence="1">Uncharacterized protein</fullName>
    </submittedName>
</protein>